<reference evidence="1 2" key="1">
    <citation type="submission" date="2016-07" db="EMBL/GenBank/DDBJ databases">
        <title>Draft genome of the white-rot fungus Obba rivulosa 3A-2.</title>
        <authorList>
            <consortium name="DOE Joint Genome Institute"/>
            <person name="Miettinen O."/>
            <person name="Riley R."/>
            <person name="Acob R."/>
            <person name="Barry K."/>
            <person name="Cullen D."/>
            <person name="De Vries R."/>
            <person name="Hainaut M."/>
            <person name="Hatakka A."/>
            <person name="Henrissat B."/>
            <person name="Hilden K."/>
            <person name="Kuo R."/>
            <person name="Labutti K."/>
            <person name="Lipzen A."/>
            <person name="Makela M.R."/>
            <person name="Sandor L."/>
            <person name="Spatafora J.W."/>
            <person name="Grigoriev I.V."/>
            <person name="Hibbett D.S."/>
        </authorList>
    </citation>
    <scope>NUCLEOTIDE SEQUENCE [LARGE SCALE GENOMIC DNA]</scope>
    <source>
        <strain evidence="1 2">3A-2</strain>
    </source>
</reference>
<sequence length="180" mass="19682">MSCGAGERSRDGFARLSHHTPIGRKFHSLPTLYQPNGHLMESRVRLGCVCTFTAFHLICWLNGTLGAKVPALLRQRASDSTSGDCSTASAVGHPVKSQMLQAIGSCFPLVQAWVNYQRFLGQILTEESLCSLLPATHPRSQLVSRTVSVRPWPTCGSRVHQGRCRQPVHGPSDRVLALPL</sequence>
<dbReference type="AlphaFoldDB" id="A0A8E2DSV0"/>
<accession>A0A8E2DSV0</accession>
<protein>
    <submittedName>
        <fullName evidence="1">Uncharacterized protein</fullName>
    </submittedName>
</protein>
<name>A0A8E2DSV0_9APHY</name>
<dbReference type="EMBL" id="KV722338">
    <property type="protein sequence ID" value="OCH95175.1"/>
    <property type="molecule type" value="Genomic_DNA"/>
</dbReference>
<evidence type="ECO:0000313" key="1">
    <source>
        <dbReference type="EMBL" id="OCH95175.1"/>
    </source>
</evidence>
<proteinExistence type="predicted"/>
<gene>
    <name evidence="1" type="ORF">OBBRIDRAFT_646978</name>
</gene>
<dbReference type="Proteomes" id="UP000250043">
    <property type="component" value="Unassembled WGS sequence"/>
</dbReference>
<organism evidence="1 2">
    <name type="scientific">Obba rivulosa</name>
    <dbReference type="NCBI Taxonomy" id="1052685"/>
    <lineage>
        <taxon>Eukaryota</taxon>
        <taxon>Fungi</taxon>
        <taxon>Dikarya</taxon>
        <taxon>Basidiomycota</taxon>
        <taxon>Agaricomycotina</taxon>
        <taxon>Agaricomycetes</taxon>
        <taxon>Polyporales</taxon>
        <taxon>Gelatoporiaceae</taxon>
        <taxon>Obba</taxon>
    </lineage>
</organism>
<keyword evidence="2" id="KW-1185">Reference proteome</keyword>
<evidence type="ECO:0000313" key="2">
    <source>
        <dbReference type="Proteomes" id="UP000250043"/>
    </source>
</evidence>